<dbReference type="RefSeq" id="WP_173084685.1">
    <property type="nucleotide sequence ID" value="NZ_BLTE01000010.1"/>
</dbReference>
<keyword evidence="2" id="KW-1185">Reference proteome</keyword>
<reference evidence="1 2" key="2">
    <citation type="submission" date="2020-05" db="EMBL/GenBank/DDBJ databases">
        <title>Draft genome sequence of Desulfovibrio sp. strainFSS-1.</title>
        <authorList>
            <person name="Shimoshige H."/>
            <person name="Kobayashi H."/>
            <person name="Maekawa T."/>
        </authorList>
    </citation>
    <scope>NUCLEOTIDE SEQUENCE [LARGE SCALE GENOMIC DNA]</scope>
    <source>
        <strain evidence="1 2">SIID29052-01</strain>
    </source>
</reference>
<evidence type="ECO:0000313" key="1">
    <source>
        <dbReference type="EMBL" id="GFK94526.1"/>
    </source>
</evidence>
<proteinExistence type="predicted"/>
<protein>
    <submittedName>
        <fullName evidence="1">Uncharacterized protein</fullName>
    </submittedName>
</protein>
<accession>A0A6V8LXJ2</accession>
<sequence length="157" mass="17701">MKCPLKVNSSVLGVELDFEATDYGYAVELVVTIDGKPVFNPALHVTDDYSISRMNLYADAVKYTLDGLEALNTDFGAARIDLVDPDGSVVFNRYFEKPNTVYVDIEFDVCCFSDSHCFSSEAIGVKTDMTFEDYRDFVKQFAQCLDKFHAPADYKHQ</sequence>
<name>A0A6V8LXJ2_9BACT</name>
<dbReference type="AlphaFoldDB" id="A0A6V8LXJ2"/>
<dbReference type="EMBL" id="BLTE01000010">
    <property type="protein sequence ID" value="GFK94526.1"/>
    <property type="molecule type" value="Genomic_DNA"/>
</dbReference>
<reference evidence="1 2" key="1">
    <citation type="submission" date="2020-04" db="EMBL/GenBank/DDBJ databases">
        <authorList>
            <consortium name="Desulfovibrio sp. FSS-1 genome sequencing consortium"/>
            <person name="Shimoshige H."/>
            <person name="Kobayashi H."/>
            <person name="Maekawa T."/>
        </authorList>
    </citation>
    <scope>NUCLEOTIDE SEQUENCE [LARGE SCALE GENOMIC DNA]</scope>
    <source>
        <strain evidence="1 2">SIID29052-01</strain>
    </source>
</reference>
<gene>
    <name evidence="1" type="ORF">NNJEOMEG_02372</name>
</gene>
<evidence type="ECO:0000313" key="2">
    <source>
        <dbReference type="Proteomes" id="UP000494245"/>
    </source>
</evidence>
<dbReference type="Proteomes" id="UP000494245">
    <property type="component" value="Unassembled WGS sequence"/>
</dbReference>
<comment type="caution">
    <text evidence="1">The sequence shown here is derived from an EMBL/GenBank/DDBJ whole genome shotgun (WGS) entry which is preliminary data.</text>
</comment>
<organism evidence="1 2">
    <name type="scientific">Fundidesulfovibrio magnetotacticus</name>
    <dbReference type="NCBI Taxonomy" id="2730080"/>
    <lineage>
        <taxon>Bacteria</taxon>
        <taxon>Pseudomonadati</taxon>
        <taxon>Thermodesulfobacteriota</taxon>
        <taxon>Desulfovibrionia</taxon>
        <taxon>Desulfovibrionales</taxon>
        <taxon>Desulfovibrionaceae</taxon>
        <taxon>Fundidesulfovibrio</taxon>
    </lineage>
</organism>